<dbReference type="InterPro" id="IPR001457">
    <property type="entry name" value="NADH_UbQ/plastoQ_OxRdtase_su6"/>
</dbReference>
<dbReference type="PANTHER" id="PTHR33269">
    <property type="entry name" value="NADH-UBIQUINONE OXIDOREDUCTASE CHAIN 6"/>
    <property type="match status" value="1"/>
</dbReference>
<keyword evidence="1" id="KW-1278">Translocase</keyword>
<comment type="subcellular location">
    <subcellularLocation>
        <location evidence="1">Mitochondrion membrane</location>
        <topology evidence="1">Multi-pass membrane protein</topology>
    </subcellularLocation>
</comment>
<dbReference type="EMBL" id="MK292694">
    <property type="protein sequence ID" value="QCQ69138.1"/>
    <property type="molecule type" value="Genomic_DNA"/>
</dbReference>
<keyword evidence="1" id="KW-0520">NAD</keyword>
<keyword evidence="1" id="KW-0812">Transmembrane</keyword>
<proteinExistence type="inferred from homology"/>
<feature type="transmembrane region" description="Helical" evidence="1">
    <location>
        <begin position="33"/>
        <end position="53"/>
    </location>
</feature>
<feature type="transmembrane region" description="Helical" evidence="1">
    <location>
        <begin position="203"/>
        <end position="222"/>
    </location>
</feature>
<keyword evidence="1" id="KW-0249">Electron transport</keyword>
<dbReference type="GO" id="GO:0031966">
    <property type="term" value="C:mitochondrial membrane"/>
    <property type="evidence" value="ECO:0007669"/>
    <property type="project" value="UniProtKB-SubCell"/>
</dbReference>
<comment type="catalytic activity">
    <reaction evidence="1">
        <text>a ubiquinone + NADH + 5 H(+)(in) = a ubiquinol + NAD(+) + 4 H(+)(out)</text>
        <dbReference type="Rhea" id="RHEA:29091"/>
        <dbReference type="Rhea" id="RHEA-COMP:9565"/>
        <dbReference type="Rhea" id="RHEA-COMP:9566"/>
        <dbReference type="ChEBI" id="CHEBI:15378"/>
        <dbReference type="ChEBI" id="CHEBI:16389"/>
        <dbReference type="ChEBI" id="CHEBI:17976"/>
        <dbReference type="ChEBI" id="CHEBI:57540"/>
        <dbReference type="ChEBI" id="CHEBI:57945"/>
        <dbReference type="EC" id="7.1.1.2"/>
    </reaction>
</comment>
<sequence>MSSSILCFYVIGVVGLFSALVVASSLNPIHRIAFLILVFLSGSFLMIILDFYFLGLTYIIVYSLAIMILFLFVIMMVQIHLMPVTTSIAPRILDGDTSARPSDLALTCGLNQFAGVDHRSIPTALGTIGSPLNRSGASTGLSPSMLSLGATSSHDPVGDHTTPRSLIISSRKGVHTPFLSFLILLMPLLSLYLYTLINPRTIGYGGGNMIVNYFFPSWFIEFKTMTDLETLANILYLGYPSALILIGVALWAVLIGIIKVTASKV</sequence>
<gene>
    <name evidence="2" type="primary">nad6</name>
</gene>
<feature type="transmembrane region" description="Helical" evidence="1">
    <location>
        <begin position="178"/>
        <end position="197"/>
    </location>
</feature>
<keyword evidence="1" id="KW-0679">Respiratory chain</keyword>
<keyword evidence="1" id="KW-1133">Transmembrane helix</keyword>
<geneLocation type="mitochondrion" evidence="2"/>
<feature type="transmembrane region" description="Helical" evidence="1">
    <location>
        <begin position="59"/>
        <end position="81"/>
    </location>
</feature>
<organism evidence="2">
    <name type="scientific">Powellomyces hirtus</name>
    <dbReference type="NCBI Taxonomy" id="109895"/>
    <lineage>
        <taxon>Eukaryota</taxon>
        <taxon>Fungi</taxon>
        <taxon>Fungi incertae sedis</taxon>
        <taxon>Chytridiomycota</taxon>
        <taxon>Chytridiomycota incertae sedis</taxon>
        <taxon>Chytridiomycetes</taxon>
        <taxon>Spizellomycetales</taxon>
        <taxon>Powellomycetaceae</taxon>
        <taxon>Powellomyces</taxon>
    </lineage>
</organism>
<keyword evidence="1" id="KW-0830">Ubiquinone</keyword>
<dbReference type="InterPro" id="IPR042106">
    <property type="entry name" value="Nuo/plastoQ_OxRdtase_6_NuoJ"/>
</dbReference>
<dbReference type="GO" id="GO:0008137">
    <property type="term" value="F:NADH dehydrogenase (ubiquinone) activity"/>
    <property type="evidence" value="ECO:0007669"/>
    <property type="project" value="UniProtKB-UniRule"/>
</dbReference>
<feature type="transmembrane region" description="Helical" evidence="1">
    <location>
        <begin position="234"/>
        <end position="258"/>
    </location>
</feature>
<keyword evidence="1 2" id="KW-0496">Mitochondrion</keyword>
<dbReference type="EC" id="7.1.1.2" evidence="1"/>
<protein>
    <recommendedName>
        <fullName evidence="1">NADH-ubiquinone oxidoreductase chain 6</fullName>
        <ecNumber evidence="1">7.1.1.2</ecNumber>
    </recommendedName>
</protein>
<accession>A0A4P8NQS3</accession>
<reference evidence="2" key="1">
    <citation type="journal article" date="2018" name="BMC Evol. Biol.">
        <title>The linear mitochondrial genome of the quarantine chytrid Synchytrium endobioticum; insights into the evolution and recent history of an obligate biotrophic plant pathogen.</title>
        <authorList>
            <person name="van de Vossenberg B.T.L.H."/>
            <person name="Brankovics B."/>
            <person name="Nguyen H.D.T."/>
            <person name="van Gent-Pelzer M.P.E."/>
            <person name="Smith D."/>
            <person name="Dadej K."/>
            <person name="Przetakiewicz J."/>
            <person name="Kreuze J.F."/>
            <person name="Boerma M."/>
            <person name="van Leeuwen G.C.M."/>
            <person name="Andre Levesque C."/>
            <person name="van der Lee T.A.J."/>
        </authorList>
    </citation>
    <scope>NUCLEOTIDE SEQUENCE</scope>
    <source>
        <strain evidence="2">CBS 809.83</strain>
    </source>
</reference>
<dbReference type="Gene3D" id="1.20.120.1200">
    <property type="entry name" value="NADH-ubiquinone/plastoquinone oxidoreductase chain 6, subunit NuoJ"/>
    <property type="match status" value="1"/>
</dbReference>
<dbReference type="PANTHER" id="PTHR33269:SF17">
    <property type="entry name" value="NADH-UBIQUINONE OXIDOREDUCTASE CHAIN 6"/>
    <property type="match status" value="1"/>
</dbReference>
<keyword evidence="1" id="KW-0813">Transport</keyword>
<feature type="transmembrane region" description="Helical" evidence="1">
    <location>
        <begin position="6"/>
        <end position="26"/>
    </location>
</feature>
<dbReference type="Pfam" id="PF00499">
    <property type="entry name" value="Oxidored_q3"/>
    <property type="match status" value="1"/>
</dbReference>
<dbReference type="AlphaFoldDB" id="A0A4P8NQS3"/>
<evidence type="ECO:0000313" key="2">
    <source>
        <dbReference type="EMBL" id="QCQ69138.1"/>
    </source>
</evidence>
<evidence type="ECO:0000256" key="1">
    <source>
        <dbReference type="RuleBase" id="RU004430"/>
    </source>
</evidence>
<name>A0A4P8NQS3_9FUNG</name>
<comment type="similarity">
    <text evidence="1">Belongs to the complex I subunit 6 family.</text>
</comment>
<comment type="function">
    <text evidence="1">Core subunit of the mitochondrial membrane respiratory chain NADH dehydrogenase (Complex I) which catalyzes electron transfer from NADH through the respiratory chain, using ubiquinone as an electron acceptor. Essential for the catalytic activity and assembly of complex I.</text>
</comment>
<keyword evidence="1" id="KW-0472">Membrane</keyword>